<gene>
    <name evidence="4" type="ORF">FA09DRAFT_283277</name>
</gene>
<dbReference type="GO" id="GO:0006457">
    <property type="term" value="P:protein folding"/>
    <property type="evidence" value="ECO:0007669"/>
    <property type="project" value="InterPro"/>
</dbReference>
<dbReference type="GO" id="GO:0051087">
    <property type="term" value="F:protein-folding chaperone binding"/>
    <property type="evidence" value="ECO:0007669"/>
    <property type="project" value="TreeGrafter"/>
</dbReference>
<dbReference type="PANTHER" id="PTHR21431">
    <property type="entry name" value="PREFOLDIN SUBUNIT 6"/>
    <property type="match status" value="1"/>
</dbReference>
<dbReference type="AlphaFoldDB" id="A0A316Z681"/>
<dbReference type="EMBL" id="KZ819296">
    <property type="protein sequence ID" value="PWN97129.1"/>
    <property type="molecule type" value="Genomic_DNA"/>
</dbReference>
<accession>A0A316Z681</accession>
<dbReference type="SUPFAM" id="SSF46579">
    <property type="entry name" value="Prefoldin"/>
    <property type="match status" value="1"/>
</dbReference>
<dbReference type="GO" id="GO:0051082">
    <property type="term" value="F:unfolded protein binding"/>
    <property type="evidence" value="ECO:0007669"/>
    <property type="project" value="InterPro"/>
</dbReference>
<evidence type="ECO:0000313" key="4">
    <source>
        <dbReference type="EMBL" id="PWN97129.1"/>
    </source>
</evidence>
<keyword evidence="2" id="KW-0143">Chaperone</keyword>
<proteinExistence type="inferred from homology"/>
<dbReference type="GO" id="GO:0005737">
    <property type="term" value="C:cytoplasm"/>
    <property type="evidence" value="ECO:0007669"/>
    <property type="project" value="TreeGrafter"/>
</dbReference>
<dbReference type="InterPro" id="IPR009053">
    <property type="entry name" value="Prefoldin"/>
</dbReference>
<dbReference type="CDD" id="cd23161">
    <property type="entry name" value="Prefoldin_6"/>
    <property type="match status" value="1"/>
</dbReference>
<protein>
    <submittedName>
        <fullName evidence="4">Prefoldin</fullName>
    </submittedName>
</protein>
<dbReference type="RefSeq" id="XP_025597408.1">
    <property type="nucleotide sequence ID" value="XM_025739845.1"/>
</dbReference>
<dbReference type="GO" id="GO:0016272">
    <property type="term" value="C:prefoldin complex"/>
    <property type="evidence" value="ECO:0007669"/>
    <property type="project" value="InterPro"/>
</dbReference>
<sequence>VDVAPCAHTSCAPEMQQAVDSRQTLASQLSENVAVRKEFAALAPDAHVYKQMGPGLMKQDQAEARSNVEKRIEFIEAEIKRAETRLRELADKGEKQKNELVELQTTLQAREQEA</sequence>
<dbReference type="Proteomes" id="UP000245946">
    <property type="component" value="Unassembled WGS sequence"/>
</dbReference>
<comment type="similarity">
    <text evidence="1">Belongs to the prefoldin subunit beta family.</text>
</comment>
<keyword evidence="5" id="KW-1185">Reference proteome</keyword>
<feature type="coiled-coil region" evidence="3">
    <location>
        <begin position="58"/>
        <end position="113"/>
    </location>
</feature>
<feature type="non-terminal residue" evidence="4">
    <location>
        <position position="114"/>
    </location>
</feature>
<dbReference type="FunFam" id="1.10.287.370:FF:000003">
    <property type="entry name" value="Prefoldin subunit 6"/>
    <property type="match status" value="1"/>
</dbReference>
<keyword evidence="3" id="KW-0175">Coiled coil</keyword>
<dbReference type="InterPro" id="IPR002777">
    <property type="entry name" value="PFD_beta-like"/>
</dbReference>
<reference evidence="4 5" key="1">
    <citation type="journal article" date="2018" name="Mol. Biol. Evol.">
        <title>Broad Genomic Sampling Reveals a Smut Pathogenic Ancestry of the Fungal Clade Ustilaginomycotina.</title>
        <authorList>
            <person name="Kijpornyongpan T."/>
            <person name="Mondo S.J."/>
            <person name="Barry K."/>
            <person name="Sandor L."/>
            <person name="Lee J."/>
            <person name="Lipzen A."/>
            <person name="Pangilinan J."/>
            <person name="LaButti K."/>
            <person name="Hainaut M."/>
            <person name="Henrissat B."/>
            <person name="Grigoriev I.V."/>
            <person name="Spatafora J.W."/>
            <person name="Aime M.C."/>
        </authorList>
    </citation>
    <scope>NUCLEOTIDE SEQUENCE [LARGE SCALE GENOMIC DNA]</scope>
    <source>
        <strain evidence="4 5">MCA 4186</strain>
    </source>
</reference>
<evidence type="ECO:0000256" key="1">
    <source>
        <dbReference type="ARBA" id="ARBA00008045"/>
    </source>
</evidence>
<evidence type="ECO:0000313" key="5">
    <source>
        <dbReference type="Proteomes" id="UP000245946"/>
    </source>
</evidence>
<dbReference type="Pfam" id="PF01920">
    <property type="entry name" value="Prefoldin_2"/>
    <property type="match status" value="1"/>
</dbReference>
<evidence type="ECO:0000256" key="2">
    <source>
        <dbReference type="ARBA" id="ARBA00023186"/>
    </source>
</evidence>
<name>A0A316Z681_9BASI</name>
<dbReference type="OrthoDB" id="248120at2759"/>
<dbReference type="PANTHER" id="PTHR21431:SF0">
    <property type="entry name" value="PREFOLDIN SUBUNIT 6"/>
    <property type="match status" value="1"/>
</dbReference>
<feature type="non-terminal residue" evidence="4">
    <location>
        <position position="1"/>
    </location>
</feature>
<evidence type="ECO:0000256" key="3">
    <source>
        <dbReference type="SAM" id="Coils"/>
    </source>
</evidence>
<dbReference type="GeneID" id="37267391"/>
<organism evidence="4 5">
    <name type="scientific">Tilletiopsis washingtonensis</name>
    <dbReference type="NCBI Taxonomy" id="58919"/>
    <lineage>
        <taxon>Eukaryota</taxon>
        <taxon>Fungi</taxon>
        <taxon>Dikarya</taxon>
        <taxon>Basidiomycota</taxon>
        <taxon>Ustilaginomycotina</taxon>
        <taxon>Exobasidiomycetes</taxon>
        <taxon>Entylomatales</taxon>
        <taxon>Entylomatales incertae sedis</taxon>
        <taxon>Tilletiopsis</taxon>
    </lineage>
</organism>
<dbReference type="STRING" id="58919.A0A316Z681"/>
<dbReference type="GO" id="GO:0051131">
    <property type="term" value="P:chaperone-mediated protein complex assembly"/>
    <property type="evidence" value="ECO:0007669"/>
    <property type="project" value="TreeGrafter"/>
</dbReference>
<dbReference type="Gene3D" id="1.10.287.370">
    <property type="match status" value="1"/>
</dbReference>